<dbReference type="Gene3D" id="3.30.2010.30">
    <property type="match status" value="1"/>
</dbReference>
<evidence type="ECO:0000256" key="3">
    <source>
        <dbReference type="ARBA" id="ARBA00010136"/>
    </source>
</evidence>
<evidence type="ECO:0000256" key="7">
    <source>
        <dbReference type="ARBA" id="ARBA00022670"/>
    </source>
</evidence>
<dbReference type="InterPro" id="IPR024601">
    <property type="entry name" value="Peptidase_M1_pepN_C"/>
</dbReference>
<comment type="similarity">
    <text evidence="3">Belongs to the peptidase M1 family.</text>
</comment>
<dbReference type="InterPro" id="IPR035414">
    <property type="entry name" value="Peptidase_M1_pepN_Ig-like"/>
</dbReference>
<evidence type="ECO:0000313" key="18">
    <source>
        <dbReference type="EMBL" id="SEO53590.1"/>
    </source>
</evidence>
<feature type="domain" description="Peptidase M1 membrane alanine aminopeptidase" evidence="14">
    <location>
        <begin position="230"/>
        <end position="443"/>
    </location>
</feature>
<proteinExistence type="inferred from homology"/>
<evidence type="ECO:0000256" key="13">
    <source>
        <dbReference type="NCBIfam" id="TIGR02414"/>
    </source>
</evidence>
<dbReference type="FunFam" id="2.60.40.1840:FF:000001">
    <property type="entry name" value="Aminopeptidase N"/>
    <property type="match status" value="1"/>
</dbReference>
<dbReference type="CDD" id="cd09600">
    <property type="entry name" value="M1_APN"/>
    <property type="match status" value="1"/>
</dbReference>
<gene>
    <name evidence="18" type="ORF">SAMN04488052_101586</name>
</gene>
<evidence type="ECO:0000313" key="19">
    <source>
        <dbReference type="Proteomes" id="UP000199657"/>
    </source>
</evidence>
<evidence type="ECO:0000256" key="1">
    <source>
        <dbReference type="ARBA" id="ARBA00000098"/>
    </source>
</evidence>
<dbReference type="Pfam" id="PF17900">
    <property type="entry name" value="Peptidase_M1_N"/>
    <property type="match status" value="1"/>
</dbReference>
<evidence type="ECO:0000256" key="9">
    <source>
        <dbReference type="ARBA" id="ARBA00022801"/>
    </source>
</evidence>
<dbReference type="STRING" id="406100.SAMN04488052_101586"/>
<feature type="domain" description="Peptidase M1 alanyl aminopeptidase Ig-like fold" evidence="15">
    <location>
        <begin position="448"/>
        <end position="552"/>
    </location>
</feature>
<dbReference type="GO" id="GO:0008270">
    <property type="term" value="F:zinc ion binding"/>
    <property type="evidence" value="ECO:0007669"/>
    <property type="project" value="InterPro"/>
</dbReference>
<evidence type="ECO:0000256" key="11">
    <source>
        <dbReference type="ARBA" id="ARBA00023049"/>
    </source>
</evidence>
<reference evidence="18 19" key="1">
    <citation type="submission" date="2016-10" db="EMBL/GenBank/DDBJ databases">
        <authorList>
            <person name="de Groot N.N."/>
        </authorList>
    </citation>
    <scope>NUCLEOTIDE SEQUENCE [LARGE SCALE GENOMIC DNA]</scope>
    <source>
        <strain evidence="18 19">CGMCC 1.6291</strain>
    </source>
</reference>
<comment type="cofactor">
    <cofactor evidence="2">
        <name>Zn(2+)</name>
        <dbReference type="ChEBI" id="CHEBI:29105"/>
    </cofactor>
</comment>
<keyword evidence="9" id="KW-0378">Hydrolase</keyword>
<dbReference type="FunFam" id="3.30.2010.30:FF:000002">
    <property type="entry name" value="Putative aminopeptidase N"/>
    <property type="match status" value="1"/>
</dbReference>
<dbReference type="Gene3D" id="2.60.40.1730">
    <property type="entry name" value="tricorn interacting facor f3 domain"/>
    <property type="match status" value="1"/>
</dbReference>
<dbReference type="PANTHER" id="PTHR46322:SF1">
    <property type="entry name" value="PUROMYCIN-SENSITIVE AMINOPEPTIDASE"/>
    <property type="match status" value="1"/>
</dbReference>
<evidence type="ECO:0000256" key="2">
    <source>
        <dbReference type="ARBA" id="ARBA00001947"/>
    </source>
</evidence>
<dbReference type="NCBIfam" id="TIGR02414">
    <property type="entry name" value="pepN_proteo"/>
    <property type="match status" value="1"/>
</dbReference>
<dbReference type="Pfam" id="PF11940">
    <property type="entry name" value="DUF3458"/>
    <property type="match status" value="1"/>
</dbReference>
<dbReference type="PANTHER" id="PTHR46322">
    <property type="entry name" value="PUROMYCIN-SENSITIVE AMINOPEPTIDASE"/>
    <property type="match status" value="1"/>
</dbReference>
<comment type="function">
    <text evidence="12">Aminopeptidase N is involved in the degradation of intracellular peptides generated by protein breakdown during normal growth as well as in response to nutrient starvation.</text>
</comment>
<feature type="domain" description="Peptidase M1 alanyl aminopeptidase C-terminal" evidence="16">
    <location>
        <begin position="557"/>
        <end position="872"/>
    </location>
</feature>
<evidence type="ECO:0000256" key="10">
    <source>
        <dbReference type="ARBA" id="ARBA00022833"/>
    </source>
</evidence>
<dbReference type="Gene3D" id="2.60.40.1840">
    <property type="match status" value="1"/>
</dbReference>
<dbReference type="Gene3D" id="1.25.50.10">
    <property type="entry name" value="Peptidase M1, alanyl aminopeptidase, C-terminal domain"/>
    <property type="match status" value="1"/>
</dbReference>
<dbReference type="GO" id="GO:0008237">
    <property type="term" value="F:metallopeptidase activity"/>
    <property type="evidence" value="ECO:0007669"/>
    <property type="project" value="UniProtKB-UniRule"/>
</dbReference>
<keyword evidence="10" id="KW-0862">Zinc</keyword>
<dbReference type="GO" id="GO:0016285">
    <property type="term" value="F:alanyl aminopeptidase activity"/>
    <property type="evidence" value="ECO:0007669"/>
    <property type="project" value="UniProtKB-EC"/>
</dbReference>
<dbReference type="EC" id="3.4.11.2" evidence="4 13"/>
<comment type="catalytic activity">
    <reaction evidence="1">
        <text>Release of an N-terminal amino acid, Xaa-|-Yaa- from a peptide, amide or arylamide. Xaa is preferably Ala, but may be most amino acids including Pro (slow action). When a terminal hydrophobic residue is followed by a prolyl residue, the two may be released as an intact Xaa-Pro dipeptide.</text>
        <dbReference type="EC" id="3.4.11.2"/>
    </reaction>
</comment>
<dbReference type="Pfam" id="PF01433">
    <property type="entry name" value="Peptidase_M1"/>
    <property type="match status" value="1"/>
</dbReference>
<dbReference type="OrthoDB" id="100605at2"/>
<dbReference type="InterPro" id="IPR042097">
    <property type="entry name" value="Aminopeptidase_N-like_N_sf"/>
</dbReference>
<protein>
    <recommendedName>
        <fullName evidence="5 13">Aminopeptidase N</fullName>
        <ecNumber evidence="4 13">3.4.11.2</ecNumber>
    </recommendedName>
</protein>
<dbReference type="InterPro" id="IPR037144">
    <property type="entry name" value="Peptidase_M1_pepN_C_sf"/>
</dbReference>
<keyword evidence="11" id="KW-0482">Metalloprotease</keyword>
<dbReference type="InterPro" id="IPR038438">
    <property type="entry name" value="PepN_Ig-like_sf"/>
</dbReference>
<dbReference type="InterPro" id="IPR012779">
    <property type="entry name" value="Peptidase_M1_pepN"/>
</dbReference>
<dbReference type="GO" id="GO:0006508">
    <property type="term" value="P:proteolysis"/>
    <property type="evidence" value="ECO:0007669"/>
    <property type="project" value="UniProtKB-UniRule"/>
</dbReference>
<dbReference type="InterPro" id="IPR027268">
    <property type="entry name" value="Peptidase_M4/M1_CTD_sf"/>
</dbReference>
<dbReference type="FunFam" id="2.60.40.1730:FF:000005">
    <property type="entry name" value="Aminopeptidase N"/>
    <property type="match status" value="1"/>
</dbReference>
<feature type="domain" description="Aminopeptidase N-like N-terminal" evidence="17">
    <location>
        <begin position="93"/>
        <end position="190"/>
    </location>
</feature>
<accession>A0A1H8QH78</accession>
<evidence type="ECO:0000256" key="8">
    <source>
        <dbReference type="ARBA" id="ARBA00022723"/>
    </source>
</evidence>
<sequence>MTSLQPVRLRDYTPPTHLVDALELTFDLGDAYTEVRSRFRVRANVPPGEDPQPLRLHGRHLELQSLHVDGAPVSGDAYLEDPEGLTLLALPAEATIEIVTVIHPQENTALDGLYRSGGLFCTQCEPEGFRRITYFPDRPDVMTTYTVTLIADPEPYPVLLANGNRVDHGERADGRHWATWHDPHPKPTYLFALVAGDLHLHEERYTTRSGRDIQLHLYVEHANAGKTAHAMRSLRKAMAWDEDTYGLEYDLDTYMIVAVDDFNMGAMENKGLNIFNTVCVLADETISTDGDFETVEAVVAHEYFHNWTGNRVTCRDWFQLSLKEGLTVFREQQFCADMGSPAVKRIQDTRLLRSIQFPEDDGPMAHPVRPESYLEISNFYTATVYDKGAEVIRMYHTLLGEDGFRRGMDLYFQRHDGQAVTCEDFLAAMADANHVDLDQFSRWYTQAGTPVVQAGGRYDASTRRYHLQLSQHTPARPGQTHALPLHLPVRLGLLTGDGQPLPLRLPGETGQAPLERVVALRDASMELVFEDIPEAPVPSLLRDFSAPAVLDYAHSEDELLTLLAHDTDPVNRWDAGQRLLLNTLLASVESGQPPELSEPLREAVHHVLSGWRTDPAFVAEVLTLPSEDYIAEQQVVADIDGIHTAREALRNRFGSSFADAWRTIHDQCDPHAPGVNGASARRLRNLALSYLGAAGPQGAELAMRQYHAATHMSDRLAALEVLIEHGGSTADRLVAAFHDQWRHEPLVINKWLRLQATATGRNALERVRALTAHPGFDIRNPNRVRALLGAFSQSNPVGFHRTDGAGYRLLADYVVELNAMNPQMAARLVLPLTRWRRLDPRRAGHMFEQLERIGNTPKLSKDLQEVITKSLAS</sequence>
<dbReference type="Gene3D" id="1.10.390.10">
    <property type="entry name" value="Neutral Protease Domain 2"/>
    <property type="match status" value="1"/>
</dbReference>
<evidence type="ECO:0000259" key="16">
    <source>
        <dbReference type="Pfam" id="PF17432"/>
    </source>
</evidence>
<name>A0A1H8QH78_9GAMM</name>
<dbReference type="PRINTS" id="PR00756">
    <property type="entry name" value="ALADIPTASE"/>
</dbReference>
<keyword evidence="8" id="KW-0479">Metal-binding</keyword>
<dbReference type="InterPro" id="IPR014782">
    <property type="entry name" value="Peptidase_M1_dom"/>
</dbReference>
<dbReference type="SUPFAM" id="SSF55486">
    <property type="entry name" value="Metalloproteases ('zincins'), catalytic domain"/>
    <property type="match status" value="1"/>
</dbReference>
<dbReference type="EMBL" id="FOEG01000001">
    <property type="protein sequence ID" value="SEO53590.1"/>
    <property type="molecule type" value="Genomic_DNA"/>
</dbReference>
<dbReference type="Proteomes" id="UP000199657">
    <property type="component" value="Unassembled WGS sequence"/>
</dbReference>
<keyword evidence="19" id="KW-1185">Reference proteome</keyword>
<organism evidence="18 19">
    <name type="scientific">Aquisalimonas asiatica</name>
    <dbReference type="NCBI Taxonomy" id="406100"/>
    <lineage>
        <taxon>Bacteria</taxon>
        <taxon>Pseudomonadati</taxon>
        <taxon>Pseudomonadota</taxon>
        <taxon>Gammaproteobacteria</taxon>
        <taxon>Chromatiales</taxon>
        <taxon>Ectothiorhodospiraceae</taxon>
        <taxon>Aquisalimonas</taxon>
    </lineage>
</organism>
<evidence type="ECO:0000256" key="6">
    <source>
        <dbReference type="ARBA" id="ARBA00022438"/>
    </source>
</evidence>
<evidence type="ECO:0000259" key="17">
    <source>
        <dbReference type="Pfam" id="PF17900"/>
    </source>
</evidence>
<evidence type="ECO:0000256" key="5">
    <source>
        <dbReference type="ARBA" id="ARBA00015611"/>
    </source>
</evidence>
<evidence type="ECO:0000256" key="4">
    <source>
        <dbReference type="ARBA" id="ARBA00012564"/>
    </source>
</evidence>
<dbReference type="SUPFAM" id="SSF63737">
    <property type="entry name" value="Leukotriene A4 hydrolase N-terminal domain"/>
    <property type="match status" value="1"/>
</dbReference>
<keyword evidence="7" id="KW-0645">Protease</keyword>
<dbReference type="AlphaFoldDB" id="A0A1H8QH78"/>
<dbReference type="FunFam" id="1.10.390.10:FF:000002">
    <property type="entry name" value="Aminopeptidase N"/>
    <property type="match status" value="1"/>
</dbReference>
<evidence type="ECO:0000259" key="15">
    <source>
        <dbReference type="Pfam" id="PF11940"/>
    </source>
</evidence>
<dbReference type="Pfam" id="PF17432">
    <property type="entry name" value="DUF3458_C"/>
    <property type="match status" value="1"/>
</dbReference>
<evidence type="ECO:0000256" key="12">
    <source>
        <dbReference type="ARBA" id="ARBA00059739"/>
    </source>
</evidence>
<evidence type="ECO:0000259" key="14">
    <source>
        <dbReference type="Pfam" id="PF01433"/>
    </source>
</evidence>
<keyword evidence="6 18" id="KW-0031">Aminopeptidase</keyword>
<dbReference type="InterPro" id="IPR045357">
    <property type="entry name" value="Aminopeptidase_N-like_N"/>
</dbReference>
<dbReference type="InterPro" id="IPR001930">
    <property type="entry name" value="Peptidase_M1"/>
</dbReference>
<dbReference type="RefSeq" id="WP_091639767.1">
    <property type="nucleotide sequence ID" value="NZ_FOEG01000001.1"/>
</dbReference>